<dbReference type="GeneID" id="4702418"/>
<dbReference type="HOGENOM" id="CLU_969692_0_0_1"/>
<feature type="compositionally biased region" description="Polar residues" evidence="1">
    <location>
        <begin position="110"/>
        <end position="120"/>
    </location>
</feature>
<keyword evidence="3" id="KW-1185">Reference proteome</keyword>
<dbReference type="KEGG" id="act:ACLA_098040"/>
<dbReference type="AlphaFoldDB" id="A1CMS5"/>
<dbReference type="RefSeq" id="XP_001270288.1">
    <property type="nucleotide sequence ID" value="XM_001270287.1"/>
</dbReference>
<evidence type="ECO:0000313" key="3">
    <source>
        <dbReference type="Proteomes" id="UP000006701"/>
    </source>
</evidence>
<dbReference type="Proteomes" id="UP000006701">
    <property type="component" value="Unassembled WGS sequence"/>
</dbReference>
<proteinExistence type="predicted"/>
<feature type="region of interest" description="Disordered" evidence="1">
    <location>
        <begin position="101"/>
        <end position="133"/>
    </location>
</feature>
<evidence type="ECO:0000256" key="1">
    <source>
        <dbReference type="SAM" id="MobiDB-lite"/>
    </source>
</evidence>
<dbReference type="STRING" id="344612.A1CMS5"/>
<dbReference type="eggNOG" id="ENOG502TBBP">
    <property type="taxonomic scope" value="Eukaryota"/>
</dbReference>
<reference evidence="2 3" key="1">
    <citation type="journal article" date="2008" name="PLoS Genet.">
        <title>Genomic islands in the pathogenic filamentous fungus Aspergillus fumigatus.</title>
        <authorList>
            <person name="Fedorova N.D."/>
            <person name="Khaldi N."/>
            <person name="Joardar V.S."/>
            <person name="Maiti R."/>
            <person name="Amedeo P."/>
            <person name="Anderson M.J."/>
            <person name="Crabtree J."/>
            <person name="Silva J.C."/>
            <person name="Badger J.H."/>
            <person name="Albarraq A."/>
            <person name="Angiuoli S."/>
            <person name="Bussey H."/>
            <person name="Bowyer P."/>
            <person name="Cotty P.J."/>
            <person name="Dyer P.S."/>
            <person name="Egan A."/>
            <person name="Galens K."/>
            <person name="Fraser-Liggett C.M."/>
            <person name="Haas B.J."/>
            <person name="Inman J.M."/>
            <person name="Kent R."/>
            <person name="Lemieux S."/>
            <person name="Malavazi I."/>
            <person name="Orvis J."/>
            <person name="Roemer T."/>
            <person name="Ronning C.M."/>
            <person name="Sundaram J.P."/>
            <person name="Sutton G."/>
            <person name="Turner G."/>
            <person name="Venter J.C."/>
            <person name="White O.R."/>
            <person name="Whitty B.R."/>
            <person name="Youngman P."/>
            <person name="Wolfe K.H."/>
            <person name="Goldman G.H."/>
            <person name="Wortman J.R."/>
            <person name="Jiang B."/>
            <person name="Denning D.W."/>
            <person name="Nierman W.C."/>
        </authorList>
    </citation>
    <scope>NUCLEOTIDE SEQUENCE [LARGE SCALE GENOMIC DNA]</scope>
    <source>
        <strain evidence="3">ATCC 1007 / CBS 513.65 / DSM 816 / NCTC 3887 / NRRL 1</strain>
    </source>
</reference>
<dbReference type="VEuPathDB" id="FungiDB:ACLA_098040"/>
<evidence type="ECO:0000313" key="2">
    <source>
        <dbReference type="EMBL" id="EAW08862.1"/>
    </source>
</evidence>
<dbReference type="OrthoDB" id="1727108at2759"/>
<feature type="region of interest" description="Disordered" evidence="1">
    <location>
        <begin position="1"/>
        <end position="81"/>
    </location>
</feature>
<feature type="compositionally biased region" description="Acidic residues" evidence="1">
    <location>
        <begin position="121"/>
        <end position="133"/>
    </location>
</feature>
<gene>
    <name evidence="2" type="ORF">ACLA_098040</name>
</gene>
<dbReference type="EMBL" id="DS027058">
    <property type="protein sequence ID" value="EAW08862.1"/>
    <property type="molecule type" value="Genomic_DNA"/>
</dbReference>
<accession>A1CMS5</accession>
<protein>
    <submittedName>
        <fullName evidence="2">Uncharacterized protein</fullName>
    </submittedName>
</protein>
<feature type="compositionally biased region" description="Polar residues" evidence="1">
    <location>
        <begin position="12"/>
        <end position="22"/>
    </location>
</feature>
<sequence length="287" mass="31682">MSANHSEDGLDGQSSQTPSSPASVGEVTRSARSNSIIEYGARMARRTTPESPTGGVTLEKKESFPDAKQPEEPPALASAQGNVVKCIRSPGDYVFLDLDSKNKSDEQDVSNESNDTSQELESGEEDLVESDANELDRKNALEQKLKEIRQIVANEIQMPSEDNKEHEKKAQISKRWDAKSMRCSMCRGDCPVCGKTCCIYSAARCAIVEAKPDTELFRHAKEILQMILARGNTIMGQNKFSLCTTHGGCGRYVCSACWGICPVELCQDVQCKECKKDPWAACDWHDY</sequence>
<name>A1CMS5_ASPCL</name>
<feature type="compositionally biased region" description="Basic and acidic residues" evidence="1">
    <location>
        <begin position="58"/>
        <end position="71"/>
    </location>
</feature>
<organism evidence="2 3">
    <name type="scientific">Aspergillus clavatus (strain ATCC 1007 / CBS 513.65 / DSM 816 / NCTC 3887 / NRRL 1 / QM 1276 / 107)</name>
    <dbReference type="NCBI Taxonomy" id="344612"/>
    <lineage>
        <taxon>Eukaryota</taxon>
        <taxon>Fungi</taxon>
        <taxon>Dikarya</taxon>
        <taxon>Ascomycota</taxon>
        <taxon>Pezizomycotina</taxon>
        <taxon>Eurotiomycetes</taxon>
        <taxon>Eurotiomycetidae</taxon>
        <taxon>Eurotiales</taxon>
        <taxon>Aspergillaceae</taxon>
        <taxon>Aspergillus</taxon>
        <taxon>Aspergillus subgen. Fumigati</taxon>
    </lineage>
</organism>